<organism evidence="1 2">
    <name type="scientific">Vermiconidia calcicola</name>
    <dbReference type="NCBI Taxonomy" id="1690605"/>
    <lineage>
        <taxon>Eukaryota</taxon>
        <taxon>Fungi</taxon>
        <taxon>Dikarya</taxon>
        <taxon>Ascomycota</taxon>
        <taxon>Pezizomycotina</taxon>
        <taxon>Dothideomycetes</taxon>
        <taxon>Dothideomycetidae</taxon>
        <taxon>Mycosphaerellales</taxon>
        <taxon>Extremaceae</taxon>
        <taxon>Vermiconidia</taxon>
    </lineage>
</organism>
<accession>A0ACC3MI01</accession>
<proteinExistence type="predicted"/>
<gene>
    <name evidence="1" type="ORF">LTR37_018115</name>
</gene>
<evidence type="ECO:0000313" key="2">
    <source>
        <dbReference type="Proteomes" id="UP001281147"/>
    </source>
</evidence>
<comment type="caution">
    <text evidence="1">The sequence shown here is derived from an EMBL/GenBank/DDBJ whole genome shotgun (WGS) entry which is preliminary data.</text>
</comment>
<name>A0ACC3MI01_9PEZI</name>
<dbReference type="Proteomes" id="UP001281147">
    <property type="component" value="Unassembled WGS sequence"/>
</dbReference>
<reference evidence="1" key="1">
    <citation type="submission" date="2023-07" db="EMBL/GenBank/DDBJ databases">
        <title>Black Yeasts Isolated from many extreme environments.</title>
        <authorList>
            <person name="Coleine C."/>
            <person name="Stajich J.E."/>
            <person name="Selbmann L."/>
        </authorList>
    </citation>
    <scope>NUCLEOTIDE SEQUENCE</scope>
    <source>
        <strain evidence="1">CCFEE 5714</strain>
    </source>
</reference>
<evidence type="ECO:0000313" key="1">
    <source>
        <dbReference type="EMBL" id="KAK3696144.1"/>
    </source>
</evidence>
<sequence length="137" mass="14632">MQQVSPSEETQNLLARLAQRPGVQSTLIISRETGAIVRSSGLITAEDIAEDGTATAPSNGAYVNGTDGEAKKKGTRDAEEVARLVYGFVQSAGSMIEELNGENDEAKLLRVRTKKNELVVVPDAKFLLVVIHDTPPA</sequence>
<dbReference type="EMBL" id="JAUTXU010000246">
    <property type="protein sequence ID" value="KAK3696144.1"/>
    <property type="molecule type" value="Genomic_DNA"/>
</dbReference>
<keyword evidence="2" id="KW-1185">Reference proteome</keyword>
<protein>
    <submittedName>
        <fullName evidence="1">Uncharacterized protein</fullName>
    </submittedName>
</protein>